<evidence type="ECO:0000313" key="2">
    <source>
        <dbReference type="EMBL" id="RED53481.1"/>
    </source>
</evidence>
<keyword evidence="1" id="KW-0812">Transmembrane</keyword>
<dbReference type="Proteomes" id="UP000256845">
    <property type="component" value="Unassembled WGS sequence"/>
</dbReference>
<gene>
    <name evidence="2" type="ORF">DFP90_101270</name>
</gene>
<evidence type="ECO:0000256" key="1">
    <source>
        <dbReference type="SAM" id="Phobius"/>
    </source>
</evidence>
<feature type="transmembrane region" description="Helical" evidence="1">
    <location>
        <begin position="58"/>
        <end position="78"/>
    </location>
</feature>
<keyword evidence="1" id="KW-1133">Transmembrane helix</keyword>
<keyword evidence="3" id="KW-1185">Reference proteome</keyword>
<organism evidence="2 3">
    <name type="scientific">Aestuariispira insulae</name>
    <dbReference type="NCBI Taxonomy" id="1461337"/>
    <lineage>
        <taxon>Bacteria</taxon>
        <taxon>Pseudomonadati</taxon>
        <taxon>Pseudomonadota</taxon>
        <taxon>Alphaproteobacteria</taxon>
        <taxon>Rhodospirillales</taxon>
        <taxon>Kiloniellaceae</taxon>
        <taxon>Aestuariispira</taxon>
    </lineage>
</organism>
<dbReference type="OrthoDB" id="6678638at2"/>
<feature type="transmembrane region" description="Helical" evidence="1">
    <location>
        <begin position="12"/>
        <end position="38"/>
    </location>
</feature>
<comment type="caution">
    <text evidence="2">The sequence shown here is derived from an EMBL/GenBank/DDBJ whole genome shotgun (WGS) entry which is preliminary data.</text>
</comment>
<protein>
    <submittedName>
        <fullName evidence="2">Putative phage abortive infection protein</fullName>
    </submittedName>
</protein>
<dbReference type="InterPro" id="IPR031709">
    <property type="entry name" value="PutAbiC"/>
</dbReference>
<dbReference type="EMBL" id="QRDW01000001">
    <property type="protein sequence ID" value="RED53481.1"/>
    <property type="molecule type" value="Genomic_DNA"/>
</dbReference>
<keyword evidence="1" id="KW-0472">Membrane</keyword>
<dbReference type="Pfam" id="PF16872">
    <property type="entry name" value="putAbiC"/>
    <property type="match status" value="1"/>
</dbReference>
<dbReference type="AlphaFoldDB" id="A0A3D9HVR8"/>
<dbReference type="RefSeq" id="WP_115934617.1">
    <property type="nucleotide sequence ID" value="NZ_QRDW01000001.1"/>
</dbReference>
<proteinExistence type="predicted"/>
<sequence>MTITPNEVPRRSSLNVLVLVAVAFVLCLILGYAFALIFGERAWVFDDIGKAGLFGDSFGILNSLFSGLAFVGIVYTILLQKQELGYQREELALTRKELMLSREEMARQVEASQQQNFEATFFQMLRFHSDTIDSMQATYKHSKYLGRECIKVYRQYFDDVMHEKIPANAPSDIEVEELARFNQFWSYAMNDLLPYFKQFQKILSFIENSDVAGKQLYADLVSSKLSAQEAGLIEGVLSYNNSFPELSSLVEKYEVVPLGISSKLKSEAPTSISVRRVDGV</sequence>
<accession>A0A3D9HVR8</accession>
<reference evidence="2 3" key="1">
    <citation type="submission" date="2018-07" db="EMBL/GenBank/DDBJ databases">
        <title>Genomic Encyclopedia of Type Strains, Phase III (KMG-III): the genomes of soil and plant-associated and newly described type strains.</title>
        <authorList>
            <person name="Whitman W."/>
        </authorList>
    </citation>
    <scope>NUCLEOTIDE SEQUENCE [LARGE SCALE GENOMIC DNA]</scope>
    <source>
        <strain evidence="2 3">CECT 8488</strain>
    </source>
</reference>
<name>A0A3D9HVR8_9PROT</name>
<evidence type="ECO:0000313" key="3">
    <source>
        <dbReference type="Proteomes" id="UP000256845"/>
    </source>
</evidence>